<evidence type="ECO:0000313" key="6">
    <source>
        <dbReference type="Proteomes" id="UP000007394"/>
    </source>
</evidence>
<dbReference type="GO" id="GO:0003755">
    <property type="term" value="F:peptidyl-prolyl cis-trans isomerase activity"/>
    <property type="evidence" value="ECO:0007669"/>
    <property type="project" value="UniProtKB-KW"/>
</dbReference>
<organism evidence="5 6">
    <name type="scientific">Ignavibacterium album (strain DSM 19864 / JCM 16511 / NBRC 101810 / Mat9-16)</name>
    <dbReference type="NCBI Taxonomy" id="945713"/>
    <lineage>
        <taxon>Bacteria</taxon>
        <taxon>Pseudomonadati</taxon>
        <taxon>Ignavibacteriota</taxon>
        <taxon>Ignavibacteria</taxon>
        <taxon>Ignavibacteriales</taxon>
        <taxon>Ignavibacteriaceae</taxon>
        <taxon>Ignavibacterium</taxon>
    </lineage>
</organism>
<keyword evidence="6" id="KW-1185">Reference proteome</keyword>
<protein>
    <recommendedName>
        <fullName evidence="1">peptidylprolyl isomerase</fullName>
        <ecNumber evidence="1">5.2.1.8</ecNumber>
    </recommendedName>
</protein>
<dbReference type="InterPro" id="IPR002130">
    <property type="entry name" value="Cyclophilin-type_PPIase_dom"/>
</dbReference>
<dbReference type="KEGG" id="ial:IALB_1692"/>
<dbReference type="Gene3D" id="2.40.100.10">
    <property type="entry name" value="Cyclophilin-like"/>
    <property type="match status" value="1"/>
</dbReference>
<dbReference type="AlphaFoldDB" id="I0AK93"/>
<sequence length="659" mass="74957">MGNSYLTYFLLICLILFQNIGIAQYSSYKTDLIETTAKREFNKRILEKYFSSADTSDVIAALLCVSHSEDTSFLRRITELDFNRYSMWISFSLGQIGNSYSAKEFLLKKLFEKNSSNSEYIFNALGKLGNQNDLSTILEFYNDNPALIGIEEAILQFRNRNITNELSKSILANEFLSEKTSLERKKKILFTLARLGSDSTINNELVKILFSNTDNEMLQLALMNFRVQKKLPVNYDLIDRLFNKSDDEVNIELAKCLPYCNKETTALKYFTSILSNDSINENLLIETLKALQVQKWNSGLLKESKISIHLKKLIHRQRNNFIVNETIKTYAHLFDIDDLKSDSSLLKNLSDINVIQLLVIAKKDLQFSVLLKHYNNITDAKQKLVALEILIGLIKDLSSDNNYVQFILNELKSDNPAIISIVADGIDSNFVANHSEELKETISYQAYRFKDNSDFIEAEISLINLSDKISSDFQKELVKKLSDTKLYSLRKFLNRLDNSIKLSEKNINHLSNFIQEAFNFSGAVIKTKKGIITIKFKPELAPITVGNFVYLARKNFYNGIIFHRVVPGFVIQAGDPTGTGWGGPGYEIISEFSPEEFKTGAVGIASAGKDTEGSQFFIMQGYYPHLNSKYTLFAEVINGLDVVMKISEDDQIISVQLLR</sequence>
<dbReference type="CDD" id="cd00317">
    <property type="entry name" value="cyclophilin"/>
    <property type="match status" value="1"/>
</dbReference>
<dbReference type="PRINTS" id="PR00153">
    <property type="entry name" value="CSAPPISMRASE"/>
</dbReference>
<reference evidence="5 6" key="1">
    <citation type="journal article" date="2012" name="Front. Microbiol.">
        <title>Complete genome of Ignavibacterium album, a metabolically versatile, flagellated, facultative anaerobe from the phylum Chlorobi.</title>
        <authorList>
            <person name="Liu Z."/>
            <person name="Frigaard N.-U."/>
            <person name="Vogl K."/>
            <person name="Iino T."/>
            <person name="Ohkuma M."/>
            <person name="Overmann J."/>
            <person name="Bryant D.A."/>
        </authorList>
    </citation>
    <scope>NUCLEOTIDE SEQUENCE [LARGE SCALE GENOMIC DNA]</scope>
    <source>
        <strain evidence="6">DSM 19864 / JCM 16511 / NBRC 101810 / Mat9-16</strain>
    </source>
</reference>
<dbReference type="InterPro" id="IPR029000">
    <property type="entry name" value="Cyclophilin-like_dom_sf"/>
</dbReference>
<evidence type="ECO:0000256" key="1">
    <source>
        <dbReference type="ARBA" id="ARBA00013194"/>
    </source>
</evidence>
<keyword evidence="2" id="KW-0697">Rotamase</keyword>
<dbReference type="EC" id="5.2.1.8" evidence="1"/>
<feature type="domain" description="PPIase cyclophilin-type" evidence="4">
    <location>
        <begin position="519"/>
        <end position="648"/>
    </location>
</feature>
<accession>I0AK93</accession>
<dbReference type="PATRIC" id="fig|945713.3.peg.1693"/>
<proteinExistence type="predicted"/>
<dbReference type="InterPro" id="IPR044666">
    <property type="entry name" value="Cyclophilin_A-like"/>
</dbReference>
<dbReference type="STRING" id="945713.IALB_1692"/>
<keyword evidence="3 5" id="KW-0413">Isomerase</keyword>
<evidence type="ECO:0000256" key="2">
    <source>
        <dbReference type="ARBA" id="ARBA00023110"/>
    </source>
</evidence>
<dbReference type="Pfam" id="PF00160">
    <property type="entry name" value="Pro_isomerase"/>
    <property type="match status" value="1"/>
</dbReference>
<evidence type="ECO:0000313" key="5">
    <source>
        <dbReference type="EMBL" id="AFH49400.1"/>
    </source>
</evidence>
<evidence type="ECO:0000256" key="3">
    <source>
        <dbReference type="ARBA" id="ARBA00023235"/>
    </source>
</evidence>
<name>I0AK93_IGNAJ</name>
<dbReference type="HOGENOM" id="CLU_416073_0_0_10"/>
<evidence type="ECO:0000259" key="4">
    <source>
        <dbReference type="PROSITE" id="PS50072"/>
    </source>
</evidence>
<dbReference type="RefSeq" id="WP_014560553.1">
    <property type="nucleotide sequence ID" value="NC_017464.1"/>
</dbReference>
<dbReference type="PROSITE" id="PS50072">
    <property type="entry name" value="CSA_PPIASE_2"/>
    <property type="match status" value="1"/>
</dbReference>
<gene>
    <name evidence="5" type="ordered locus">IALB_1692</name>
</gene>
<dbReference type="PANTHER" id="PTHR45625">
    <property type="entry name" value="PEPTIDYL-PROLYL CIS-TRANS ISOMERASE-RELATED"/>
    <property type="match status" value="1"/>
</dbReference>
<dbReference type="SUPFAM" id="SSF50891">
    <property type="entry name" value="Cyclophilin-like"/>
    <property type="match status" value="1"/>
</dbReference>
<dbReference type="Proteomes" id="UP000007394">
    <property type="component" value="Chromosome"/>
</dbReference>
<dbReference type="PANTHER" id="PTHR45625:SF4">
    <property type="entry name" value="PEPTIDYLPROLYL ISOMERASE DOMAIN AND WD REPEAT-CONTAINING PROTEIN 1"/>
    <property type="match status" value="1"/>
</dbReference>
<dbReference type="EMBL" id="CP003418">
    <property type="protein sequence ID" value="AFH49400.1"/>
    <property type="molecule type" value="Genomic_DNA"/>
</dbReference>
<dbReference type="eggNOG" id="COG0652">
    <property type="taxonomic scope" value="Bacteria"/>
</dbReference>